<keyword evidence="8" id="KW-1185">Reference proteome</keyword>
<evidence type="ECO:0000256" key="4">
    <source>
        <dbReference type="PROSITE-ProRule" id="PRU00228"/>
    </source>
</evidence>
<keyword evidence="1" id="KW-0479">Metal-binding</keyword>
<dbReference type="Gene3D" id="3.30.60.90">
    <property type="match status" value="2"/>
</dbReference>
<name>A0A7J6MNX9_PERCH</name>
<dbReference type="InterPro" id="IPR039903">
    <property type="entry name" value="Zswim2"/>
</dbReference>
<evidence type="ECO:0000256" key="3">
    <source>
        <dbReference type="ARBA" id="ARBA00022833"/>
    </source>
</evidence>
<evidence type="ECO:0000313" key="7">
    <source>
        <dbReference type="EMBL" id="KAF4673299.1"/>
    </source>
</evidence>
<comment type="caution">
    <text evidence="7">The sequence shown here is derived from an EMBL/GenBank/DDBJ whole genome shotgun (WGS) entry which is preliminary data.</text>
</comment>
<evidence type="ECO:0000256" key="5">
    <source>
        <dbReference type="SAM" id="MobiDB-lite"/>
    </source>
</evidence>
<keyword evidence="3" id="KW-0862">Zinc</keyword>
<dbReference type="CDD" id="cd02249">
    <property type="entry name" value="ZZ"/>
    <property type="match status" value="1"/>
</dbReference>
<organism evidence="7 8">
    <name type="scientific">Perkinsus chesapeaki</name>
    <name type="common">Clam parasite</name>
    <name type="synonym">Perkinsus andrewsi</name>
    <dbReference type="NCBI Taxonomy" id="330153"/>
    <lineage>
        <taxon>Eukaryota</taxon>
        <taxon>Sar</taxon>
        <taxon>Alveolata</taxon>
        <taxon>Perkinsozoa</taxon>
        <taxon>Perkinsea</taxon>
        <taxon>Perkinsida</taxon>
        <taxon>Perkinsidae</taxon>
        <taxon>Perkinsus</taxon>
    </lineage>
</organism>
<evidence type="ECO:0000256" key="2">
    <source>
        <dbReference type="ARBA" id="ARBA00022771"/>
    </source>
</evidence>
<feature type="region of interest" description="Disordered" evidence="5">
    <location>
        <begin position="467"/>
        <end position="488"/>
    </location>
</feature>
<evidence type="ECO:0000256" key="1">
    <source>
        <dbReference type="ARBA" id="ARBA00022723"/>
    </source>
</evidence>
<gene>
    <name evidence="7" type="primary">ZSWIM2_2</name>
    <name evidence="7" type="ORF">FOL47_010740</name>
</gene>
<accession>A0A7J6MNX9</accession>
<proteinExistence type="predicted"/>
<reference evidence="7 8" key="1">
    <citation type="submission" date="2020-04" db="EMBL/GenBank/DDBJ databases">
        <title>Perkinsus chesapeaki whole genome sequence.</title>
        <authorList>
            <person name="Bogema D.R."/>
        </authorList>
    </citation>
    <scope>NUCLEOTIDE SEQUENCE [LARGE SCALE GENOMIC DNA]</scope>
    <source>
        <strain evidence="7">ATCC PRA-425</strain>
    </source>
</reference>
<sequence length="505" mass="57216">MAVEDFFILKLAFGKESLQCRCRYDTISDVKQLHRLIKEAWPNLKSTPYRATLRGGQDLIDWPSSHTAAALIKEGLADSVYAMPRLKLRVTASHNTSGKVDKSKKPWPMDGHKPAGVHLASCYHCDMFPVVGRCFACSTCPSIVLCSWCFDEHDKSHTITPLAMAFNGLWEGSFMEDNARDMTDILRNRHRPWSGDTVNFNAIQVGENPLPSMVAEIFSRSEPHHEELTRFFCDDGKSLLCYRHYCHACGCSASVMRQFQCDGRGDINLCDACYILWRDEISKISFKCSRLFLPGSWNPLGVGPWELVHYGVACEECGMFPIRGRRYHCNFCTEHDLCESCYKETANRNHRETHLFTLVVKPIKAWTVQTRKPKGILLSTLRCERCGQGPSGGARYTMVALPGSRYCGPCYKEALRFEALCIRGPYNRGYEAVNEGAFKIRQGKLKALEDSLASTWLMESMDRQLKGQDPFPLPSEHSPNSVVWADEPPKALKPHHRTLLYPPSQ</sequence>
<dbReference type="AlphaFoldDB" id="A0A7J6MNX9"/>
<dbReference type="PANTHER" id="PTHR21540:SF3">
    <property type="entry name" value="E3 UBIQUITIN-PROTEIN LIGASE ZSWIM2"/>
    <property type="match status" value="1"/>
</dbReference>
<evidence type="ECO:0000313" key="8">
    <source>
        <dbReference type="Proteomes" id="UP000591131"/>
    </source>
</evidence>
<dbReference type="InterPro" id="IPR043145">
    <property type="entry name" value="Znf_ZZ_sf"/>
</dbReference>
<dbReference type="PROSITE" id="PS50135">
    <property type="entry name" value="ZF_ZZ_2"/>
    <property type="match status" value="1"/>
</dbReference>
<keyword evidence="2 4" id="KW-0863">Zinc-finger</keyword>
<evidence type="ECO:0000259" key="6">
    <source>
        <dbReference type="PROSITE" id="PS50135"/>
    </source>
</evidence>
<dbReference type="PROSITE" id="PS01357">
    <property type="entry name" value="ZF_ZZ_1"/>
    <property type="match status" value="1"/>
</dbReference>
<dbReference type="Pfam" id="PF00569">
    <property type="entry name" value="ZZ"/>
    <property type="match status" value="1"/>
</dbReference>
<dbReference type="Proteomes" id="UP000591131">
    <property type="component" value="Unassembled WGS sequence"/>
</dbReference>
<dbReference type="GO" id="GO:0061630">
    <property type="term" value="F:ubiquitin protein ligase activity"/>
    <property type="evidence" value="ECO:0007669"/>
    <property type="project" value="InterPro"/>
</dbReference>
<dbReference type="SMART" id="SM00291">
    <property type="entry name" value="ZnF_ZZ"/>
    <property type="match status" value="2"/>
</dbReference>
<dbReference type="InterPro" id="IPR000433">
    <property type="entry name" value="Znf_ZZ"/>
</dbReference>
<dbReference type="PANTHER" id="PTHR21540">
    <property type="entry name" value="RING FINGER AND SWIM DOMAIN-CONTAINING PROTEIN 2"/>
    <property type="match status" value="1"/>
</dbReference>
<dbReference type="OrthoDB" id="313562at2759"/>
<dbReference type="GO" id="GO:0008270">
    <property type="term" value="F:zinc ion binding"/>
    <property type="evidence" value="ECO:0007669"/>
    <property type="project" value="UniProtKB-KW"/>
</dbReference>
<dbReference type="SUPFAM" id="SSF57850">
    <property type="entry name" value="RING/U-box"/>
    <property type="match status" value="2"/>
</dbReference>
<dbReference type="EMBL" id="JAAPAO010000086">
    <property type="protein sequence ID" value="KAF4673299.1"/>
    <property type="molecule type" value="Genomic_DNA"/>
</dbReference>
<feature type="domain" description="ZZ-type" evidence="6">
    <location>
        <begin position="309"/>
        <end position="364"/>
    </location>
</feature>
<protein>
    <submittedName>
        <fullName evidence="7">Zinc finger SWIM-type containing 2</fullName>
    </submittedName>
</protein>